<evidence type="ECO:0000256" key="1">
    <source>
        <dbReference type="SAM" id="SignalP"/>
    </source>
</evidence>
<evidence type="ECO:0000313" key="3">
    <source>
        <dbReference type="Proteomes" id="UP001268683"/>
    </source>
</evidence>
<evidence type="ECO:0000313" key="2">
    <source>
        <dbReference type="EMBL" id="WND02977.1"/>
    </source>
</evidence>
<accession>A0AA52H9W6</accession>
<protein>
    <recommendedName>
        <fullName evidence="4">Beta-lactamase-related domain-containing protein</fullName>
    </recommendedName>
</protein>
<dbReference type="InterPro" id="IPR012338">
    <property type="entry name" value="Beta-lactam/transpept-like"/>
</dbReference>
<dbReference type="SUPFAM" id="SSF56601">
    <property type="entry name" value="beta-lactamase/transpeptidase-like"/>
    <property type="match status" value="1"/>
</dbReference>
<proteinExistence type="predicted"/>
<dbReference type="KEGG" id="tmk:QGN29_01185"/>
<keyword evidence="1" id="KW-0732">Signal</keyword>
<sequence length="359" mass="40314">MKIFTVLLFCFLAFSVYAEDLPVKPISKLKGYDQAILRQDGIIKKQDMILYGAVIEGTHYVSECKVNRPCEDVILPSYSIAKSILAGLTLMRLEKLFPGAKESLVSDYISSCAQSGWHGVTFSHLLNMESGHYKKGTTYGDEDKITDWLLLPTIKEKTEDTCNRYVKQLAPGEKFVYRTVDTGLLSVAMQAFWQEKTGNPSADYYTDLLQPIWDDLGLKKMTVERMEGRIPFAGTGLFFTRSDIMKVAKALNSKSSILYDHLDQNMLIAAMQGSPRKVGLSADTRSQTYKHGFWGFNAGAYLKCSTDLWVPFMSGYGGKTVVLLPSGDIYYYFSDGGVYRFADVIAEFHRHRPICKGDA</sequence>
<dbReference type="Proteomes" id="UP001268683">
    <property type="component" value="Chromosome"/>
</dbReference>
<dbReference type="AlphaFoldDB" id="A0AA52H9W6"/>
<dbReference type="RefSeq" id="WP_310798821.1">
    <property type="nucleotide sequence ID" value="NZ_CP123872.1"/>
</dbReference>
<evidence type="ECO:0008006" key="4">
    <source>
        <dbReference type="Google" id="ProtNLM"/>
    </source>
</evidence>
<keyword evidence="3" id="KW-1185">Reference proteome</keyword>
<dbReference type="EMBL" id="CP123872">
    <property type="protein sequence ID" value="WND02977.1"/>
    <property type="molecule type" value="Genomic_DNA"/>
</dbReference>
<organism evidence="2 3">
    <name type="scientific">Temperatibacter marinus</name>
    <dbReference type="NCBI Taxonomy" id="1456591"/>
    <lineage>
        <taxon>Bacteria</taxon>
        <taxon>Pseudomonadati</taxon>
        <taxon>Pseudomonadota</taxon>
        <taxon>Alphaproteobacteria</taxon>
        <taxon>Kordiimonadales</taxon>
        <taxon>Temperatibacteraceae</taxon>
        <taxon>Temperatibacter</taxon>
    </lineage>
</organism>
<feature type="chain" id="PRO_5041283161" description="Beta-lactamase-related domain-containing protein" evidence="1">
    <location>
        <begin position="19"/>
        <end position="359"/>
    </location>
</feature>
<feature type="signal peptide" evidence="1">
    <location>
        <begin position="1"/>
        <end position="18"/>
    </location>
</feature>
<gene>
    <name evidence="2" type="ORF">QGN29_01185</name>
</gene>
<dbReference type="Gene3D" id="3.40.710.10">
    <property type="entry name" value="DD-peptidase/beta-lactamase superfamily"/>
    <property type="match status" value="1"/>
</dbReference>
<name>A0AA52H9W6_9PROT</name>
<reference evidence="2" key="1">
    <citation type="submission" date="2023-04" db="EMBL/GenBank/DDBJ databases">
        <title>Complete genome sequence of Temperatibacter marinus.</title>
        <authorList>
            <person name="Rong J.-C."/>
            <person name="Yi M.-L."/>
            <person name="Zhao Q."/>
        </authorList>
    </citation>
    <scope>NUCLEOTIDE SEQUENCE</scope>
    <source>
        <strain evidence="2">NBRC 110045</strain>
    </source>
</reference>